<keyword evidence="5" id="KW-1185">Reference proteome</keyword>
<organism evidence="4 5">
    <name type="scientific">Fukomys damarensis</name>
    <name type="common">Damaraland mole rat</name>
    <name type="synonym">Cryptomys damarensis</name>
    <dbReference type="NCBI Taxonomy" id="885580"/>
    <lineage>
        <taxon>Eukaryota</taxon>
        <taxon>Metazoa</taxon>
        <taxon>Chordata</taxon>
        <taxon>Craniata</taxon>
        <taxon>Vertebrata</taxon>
        <taxon>Euteleostomi</taxon>
        <taxon>Mammalia</taxon>
        <taxon>Eutheria</taxon>
        <taxon>Euarchontoglires</taxon>
        <taxon>Glires</taxon>
        <taxon>Rodentia</taxon>
        <taxon>Hystricomorpha</taxon>
        <taxon>Bathyergidae</taxon>
        <taxon>Fukomys</taxon>
    </lineage>
</organism>
<feature type="compositionally biased region" description="Low complexity" evidence="2">
    <location>
        <begin position="513"/>
        <end position="527"/>
    </location>
</feature>
<sequence>MQRGLEQALDRAEEVIARARQRPPERRAPSGEEKSLHEKLYDIYVEECGREPEDPEELTTSSNLLEKLVSRESLPCLVFSLYPGDKGYSVMLDDKSGSFSETISLPYGESKLLEYLDAQQLPPVLLDLLSTSQMNLFHSGCVIAEIRDYRQCGGLDSPVYKSRHILLRPTMQTLVCDVEAIASDNPPWTQQDKLTLESQLILATAEPLCLDPSVAVACTADRLLFNMQTMNAAPMVQSFKRHSWPSVSLQEESFSSTSHPDSRVLTACEKRKEKKSSQEEDLKITTQNYVDKWKQRPCDLNLPSEIDVDKYATGNQPGNASPTFCSSPVIENDFVFDYEAESHLWETKRDILMSNNDPLWCDIVDPPNYPLLKRLRQAPHASTGDQSGGLQPKSKTDAGMEVSTCQASVKSTAEYAGEMASGPSISASVSQPSPQAKPRQPMTSVSSEPSVSGNAVNSGAPWVTSTSTSGQSFSGQDPAARRAYSSRKLPPLAPAPKPRKVSQKCPVYIKGDSSLPPQAQPSASHSQNTAVTKNRTSSTSLKIIHVVGPARGSQGLVSASHSVLSSPTDAPGARVTQPSGLQPSERQRPNSGLSGTQPPSQPGMQITLHNPSGLMPLTILQLSPGSIILSTQPQPQAQTQTQIQQLQLQLLPQAHPPPPQHPQVFQLIPQQQLQQPTTSVPPQHGPQASAKRPSSRQRTLPAQQNVVINLSGEGHFQKPQAAVLGQRGSGQQRPRQSPTPQGFQAPPALQQQVQAHGQVQSHQVKYWQCPVSVATRSTQTISIPQHDHTAHQDKDSTNKDLPPTPKS</sequence>
<feature type="region of interest" description="Disordered" evidence="2">
    <location>
        <begin position="1"/>
        <end position="35"/>
    </location>
</feature>
<feature type="compositionally biased region" description="Basic and acidic residues" evidence="2">
    <location>
        <begin position="8"/>
        <end position="35"/>
    </location>
</feature>
<dbReference type="Proteomes" id="UP000028990">
    <property type="component" value="Unassembled WGS sequence"/>
</dbReference>
<dbReference type="OrthoDB" id="1932706at2759"/>
<feature type="compositionally biased region" description="Low complexity" evidence="2">
    <location>
        <begin position="671"/>
        <end position="682"/>
    </location>
</feature>
<reference evidence="4 5" key="1">
    <citation type="submission" date="2013-11" db="EMBL/GenBank/DDBJ databases">
        <title>The Damaraland mole rat (Fukomys damarensis) genome and evolution of African mole rats.</title>
        <authorList>
            <person name="Gladyshev V.N."/>
            <person name="Fang X."/>
        </authorList>
    </citation>
    <scope>NUCLEOTIDE SEQUENCE [LARGE SCALE GENOMIC DNA]</scope>
    <source>
        <tissue evidence="4">Liver</tissue>
    </source>
</reference>
<gene>
    <name evidence="4" type="ORF">H920_16272</name>
</gene>
<dbReference type="AlphaFoldDB" id="A0A091CV12"/>
<feature type="compositionally biased region" description="Polar residues" evidence="2">
    <location>
        <begin position="576"/>
        <end position="610"/>
    </location>
</feature>
<protein>
    <submittedName>
        <fullName evidence="4">Protein FAM48A</fullName>
    </submittedName>
</protein>
<evidence type="ECO:0000256" key="2">
    <source>
        <dbReference type="SAM" id="MobiDB-lite"/>
    </source>
</evidence>
<dbReference type="InterPro" id="IPR021950">
    <property type="entry name" value="Spt20"/>
</dbReference>
<proteinExistence type="inferred from homology"/>
<feature type="region of interest" description="Disordered" evidence="2">
    <location>
        <begin position="422"/>
        <end position="537"/>
    </location>
</feature>
<feature type="region of interest" description="Disordered" evidence="2">
    <location>
        <begin position="378"/>
        <end position="405"/>
    </location>
</feature>
<dbReference type="STRING" id="885580.ENSFDAP00000016002"/>
<feature type="compositionally biased region" description="Basic and acidic residues" evidence="2">
    <location>
        <begin position="785"/>
        <end position="798"/>
    </location>
</feature>
<evidence type="ECO:0000259" key="3">
    <source>
        <dbReference type="Pfam" id="PF12090"/>
    </source>
</evidence>
<dbReference type="PANTHER" id="PTHR13526:SF17">
    <property type="entry name" value="TRANSCRIPTION FACTOR SPT20 HOMOLOG-LIKE 1"/>
    <property type="match status" value="1"/>
</dbReference>
<feature type="region of interest" description="Disordered" evidence="2">
    <location>
        <begin position="671"/>
        <end position="700"/>
    </location>
</feature>
<feature type="compositionally biased region" description="Polar residues" evidence="2">
    <location>
        <begin position="557"/>
        <end position="568"/>
    </location>
</feature>
<dbReference type="GO" id="GO:0003712">
    <property type="term" value="F:transcription coregulator activity"/>
    <property type="evidence" value="ECO:0007669"/>
    <property type="project" value="InterPro"/>
</dbReference>
<feature type="compositionally biased region" description="Polar residues" evidence="2">
    <location>
        <begin position="528"/>
        <end position="537"/>
    </location>
</feature>
<feature type="region of interest" description="Disordered" evidence="2">
    <location>
        <begin position="721"/>
        <end position="757"/>
    </location>
</feature>
<name>A0A091CV12_FUKDA</name>
<dbReference type="GO" id="GO:0000124">
    <property type="term" value="C:SAGA complex"/>
    <property type="evidence" value="ECO:0007669"/>
    <property type="project" value="InterPro"/>
</dbReference>
<dbReference type="Pfam" id="PF12090">
    <property type="entry name" value="Spt20_SEP"/>
    <property type="match status" value="1"/>
</dbReference>
<feature type="domain" description="Spt20-like SEP" evidence="3">
    <location>
        <begin position="74"/>
        <end position="221"/>
    </location>
</feature>
<dbReference type="OMA" id="NNDPLWC"/>
<dbReference type="InterPro" id="IPR046468">
    <property type="entry name" value="Spt20-like_SEP"/>
</dbReference>
<dbReference type="PANTHER" id="PTHR13526">
    <property type="entry name" value="TRANSCRIPTION FACTOR SPT20 HOMOLOG"/>
    <property type="match status" value="1"/>
</dbReference>
<feature type="compositionally biased region" description="Low complexity" evidence="2">
    <location>
        <begin position="464"/>
        <end position="476"/>
    </location>
</feature>
<accession>A0A091CV12</accession>
<evidence type="ECO:0000313" key="4">
    <source>
        <dbReference type="EMBL" id="KFO22352.1"/>
    </source>
</evidence>
<feature type="compositionally biased region" description="Polar residues" evidence="2">
    <location>
        <begin position="441"/>
        <end position="457"/>
    </location>
</feature>
<dbReference type="EMBL" id="KN124084">
    <property type="protein sequence ID" value="KFO22352.1"/>
    <property type="molecule type" value="Genomic_DNA"/>
</dbReference>
<comment type="similarity">
    <text evidence="1">Belongs to the SPT20 family.</text>
</comment>
<feature type="compositionally biased region" description="Low complexity" evidence="2">
    <location>
        <begin position="725"/>
        <end position="757"/>
    </location>
</feature>
<feature type="compositionally biased region" description="Polar residues" evidence="2">
    <location>
        <begin position="423"/>
        <end position="434"/>
    </location>
</feature>
<evidence type="ECO:0000256" key="1">
    <source>
        <dbReference type="ARBA" id="ARBA00009112"/>
    </source>
</evidence>
<evidence type="ECO:0000313" key="5">
    <source>
        <dbReference type="Proteomes" id="UP000028990"/>
    </source>
</evidence>
<feature type="region of interest" description="Disordered" evidence="2">
    <location>
        <begin position="557"/>
        <end position="611"/>
    </location>
</feature>
<dbReference type="GO" id="GO:0006357">
    <property type="term" value="P:regulation of transcription by RNA polymerase II"/>
    <property type="evidence" value="ECO:0007669"/>
    <property type="project" value="TreeGrafter"/>
</dbReference>
<feature type="region of interest" description="Disordered" evidence="2">
    <location>
        <begin position="775"/>
        <end position="807"/>
    </location>
</feature>